<gene>
    <name evidence="2" type="ORF">JKP34_05650</name>
</gene>
<dbReference type="Proteomes" id="UP000642920">
    <property type="component" value="Unassembled WGS sequence"/>
</dbReference>
<organism evidence="2 3">
    <name type="scientific">Marivirga atlantica</name>
    <dbReference type="NCBI Taxonomy" id="1548457"/>
    <lineage>
        <taxon>Bacteria</taxon>
        <taxon>Pseudomonadati</taxon>
        <taxon>Bacteroidota</taxon>
        <taxon>Cytophagia</taxon>
        <taxon>Cytophagales</taxon>
        <taxon>Marivirgaceae</taxon>
        <taxon>Marivirga</taxon>
    </lineage>
</organism>
<keyword evidence="3" id="KW-1185">Reference proteome</keyword>
<dbReference type="RefSeq" id="WP_201918565.1">
    <property type="nucleotide sequence ID" value="NZ_JAERQG010000001.1"/>
</dbReference>
<feature type="chain" id="PRO_5037473979" evidence="1">
    <location>
        <begin position="26"/>
        <end position="357"/>
    </location>
</feature>
<sequence length="357" mass="41541">MHLKLTVFISLFLILLNQNTSFGQADFKAGFIVNHVNDTIYGLIDYRGDLMMAEKCRFKQTKEANIEIYLPADINAYKFLDGKYYVSKSYKGKQLFLEFLVNGELDVFYYRDKAGDHYLVEKENKELTELPYSEGTRMQNDVEYAFKSTKHIGLLSIYTEDAPEIHQNIQNLKEPNHKGLINIAKKYHEQVCTDGSECIVFEKQLPLFSLGVELFVGNVTLAKSLRKEVDSEIKYFLQQGVLLHLWMPRTNEKLFFKTGLQRLHLKLDESGETEYKIPIHFQYVFPKWKVRPTASYGINFYVPAVITNSFNIGSQFLITDKLRINLIAEAEFFGEFVPFIPAHLFYYSFNGGLMYKF</sequence>
<comment type="caution">
    <text evidence="2">The sequence shown here is derived from an EMBL/GenBank/DDBJ whole genome shotgun (WGS) entry which is preliminary data.</text>
</comment>
<proteinExistence type="predicted"/>
<protein>
    <submittedName>
        <fullName evidence="2">Uncharacterized protein</fullName>
    </submittedName>
</protein>
<keyword evidence="1" id="KW-0732">Signal</keyword>
<evidence type="ECO:0000256" key="1">
    <source>
        <dbReference type="SAM" id="SignalP"/>
    </source>
</evidence>
<accession>A0A937A6X3</accession>
<dbReference type="AlphaFoldDB" id="A0A937A6X3"/>
<reference evidence="2" key="1">
    <citation type="submission" date="2021-01" db="EMBL/GenBank/DDBJ databases">
        <title>Marivirga sp. nov., isolated from intertidal surface sediments.</title>
        <authorList>
            <person name="Zhang M."/>
        </authorList>
    </citation>
    <scope>NUCLEOTIDE SEQUENCE</scope>
    <source>
        <strain evidence="2">SM1354</strain>
    </source>
</reference>
<feature type="signal peptide" evidence="1">
    <location>
        <begin position="1"/>
        <end position="25"/>
    </location>
</feature>
<name>A0A937A6X3_9BACT</name>
<dbReference type="EMBL" id="JAERQG010000001">
    <property type="protein sequence ID" value="MBL0764725.1"/>
    <property type="molecule type" value="Genomic_DNA"/>
</dbReference>
<evidence type="ECO:0000313" key="2">
    <source>
        <dbReference type="EMBL" id="MBL0764725.1"/>
    </source>
</evidence>
<evidence type="ECO:0000313" key="3">
    <source>
        <dbReference type="Proteomes" id="UP000642920"/>
    </source>
</evidence>